<proteinExistence type="predicted"/>
<dbReference type="Proteomes" id="UP000193427">
    <property type="component" value="Chromosome"/>
</dbReference>
<accession>A0A1W6L2V3</accession>
<keyword evidence="2" id="KW-0805">Transcription regulation</keyword>
<dbReference type="SUPFAM" id="SSF48498">
    <property type="entry name" value="Tetracyclin repressor-like, C-terminal domain"/>
    <property type="match status" value="1"/>
</dbReference>
<dbReference type="PANTHER" id="PTHR30055:SF240">
    <property type="entry name" value="HTH-TYPE TRANSCRIPTIONAL REGULATOR ACRR"/>
    <property type="match status" value="1"/>
</dbReference>
<dbReference type="InterPro" id="IPR036271">
    <property type="entry name" value="Tet_transcr_reg_TetR-rel_C_sf"/>
</dbReference>
<dbReference type="GO" id="GO:0000976">
    <property type="term" value="F:transcription cis-regulatory region binding"/>
    <property type="evidence" value="ECO:0007669"/>
    <property type="project" value="TreeGrafter"/>
</dbReference>
<name>A0A1W6L2V3_9BURK</name>
<dbReference type="GO" id="GO:0003700">
    <property type="term" value="F:DNA-binding transcription factor activity"/>
    <property type="evidence" value="ECO:0007669"/>
    <property type="project" value="TreeGrafter"/>
</dbReference>
<dbReference type="PROSITE" id="PS50977">
    <property type="entry name" value="HTH_TETR_2"/>
    <property type="match status" value="1"/>
</dbReference>
<evidence type="ECO:0000313" key="5">
    <source>
        <dbReference type="EMBL" id="ARN18553.1"/>
    </source>
</evidence>
<keyword evidence="1" id="KW-0678">Repressor</keyword>
<dbReference type="Pfam" id="PF08361">
    <property type="entry name" value="TetR_C_2"/>
    <property type="match status" value="1"/>
</dbReference>
<dbReference type="FunFam" id="1.10.10.60:FF:000141">
    <property type="entry name" value="TetR family transcriptional regulator"/>
    <property type="match status" value="1"/>
</dbReference>
<dbReference type="STRING" id="946333.A4W93_00695"/>
<dbReference type="OrthoDB" id="5816932at2"/>
<evidence type="ECO:0000256" key="3">
    <source>
        <dbReference type="ARBA" id="ARBA00023125"/>
    </source>
</evidence>
<keyword evidence="6" id="KW-1185">Reference proteome</keyword>
<dbReference type="PRINTS" id="PR00455">
    <property type="entry name" value="HTHTETR"/>
</dbReference>
<dbReference type="PROSITE" id="PS01081">
    <property type="entry name" value="HTH_TETR_1"/>
    <property type="match status" value="1"/>
</dbReference>
<evidence type="ECO:0000256" key="1">
    <source>
        <dbReference type="ARBA" id="ARBA00022491"/>
    </source>
</evidence>
<dbReference type="KEGG" id="rgu:A4W93_00695"/>
<protein>
    <submittedName>
        <fullName evidence="5">TetR family transcriptional regulator</fullName>
    </submittedName>
</protein>
<organism evidence="5 6">
    <name type="scientific">Piscinibacter gummiphilus</name>
    <dbReference type="NCBI Taxonomy" id="946333"/>
    <lineage>
        <taxon>Bacteria</taxon>
        <taxon>Pseudomonadati</taxon>
        <taxon>Pseudomonadota</taxon>
        <taxon>Betaproteobacteria</taxon>
        <taxon>Burkholderiales</taxon>
        <taxon>Sphaerotilaceae</taxon>
        <taxon>Piscinibacter</taxon>
    </lineage>
</organism>
<gene>
    <name evidence="5" type="ORF">A4W93_00695</name>
</gene>
<dbReference type="Gene3D" id="1.10.357.10">
    <property type="entry name" value="Tetracycline Repressor, domain 2"/>
    <property type="match status" value="1"/>
</dbReference>
<dbReference type="InterPro" id="IPR001647">
    <property type="entry name" value="HTH_TetR"/>
</dbReference>
<keyword evidence="4" id="KW-0804">Transcription</keyword>
<dbReference type="SUPFAM" id="SSF46689">
    <property type="entry name" value="Homeodomain-like"/>
    <property type="match status" value="1"/>
</dbReference>
<dbReference type="AlphaFoldDB" id="A0A1W6L2V3"/>
<evidence type="ECO:0000256" key="4">
    <source>
        <dbReference type="ARBA" id="ARBA00023163"/>
    </source>
</evidence>
<dbReference type="RefSeq" id="WP_085748784.1">
    <property type="nucleotide sequence ID" value="NZ_BSPR01000010.1"/>
</dbReference>
<sequence length="206" mass="23153">MVRRTKEEAQETRNRIIDAAERVFLERGVSRTSLNEIAAAAGVTRGAIYWHFQDKSDVFNAMMMRVTLPLEEAFRRIDDPLANPVLVLRDSFADAFARVVRDPQLRRVFEIAINKVEYVEETKAVRDRHISHRGEKLEQMERAMAIAATRGLVRGDVPASVAACGLHALISGLFQNWLLQPEAFDLNAVGLQAFDTFVAGLGFKPD</sequence>
<dbReference type="InterPro" id="IPR013572">
    <property type="entry name" value="Tscrpt_reg_MAATS_C"/>
</dbReference>
<evidence type="ECO:0000256" key="2">
    <source>
        <dbReference type="ARBA" id="ARBA00023015"/>
    </source>
</evidence>
<dbReference type="PANTHER" id="PTHR30055">
    <property type="entry name" value="HTH-TYPE TRANSCRIPTIONAL REGULATOR RUTR"/>
    <property type="match status" value="1"/>
</dbReference>
<dbReference type="Pfam" id="PF00440">
    <property type="entry name" value="TetR_N"/>
    <property type="match status" value="1"/>
</dbReference>
<evidence type="ECO:0000313" key="6">
    <source>
        <dbReference type="Proteomes" id="UP000193427"/>
    </source>
</evidence>
<reference evidence="5 6" key="1">
    <citation type="submission" date="2016-04" db="EMBL/GenBank/DDBJ databases">
        <title>Complete genome sequence of natural rubber-degrading, novel Gram-negative bacterium, Rhizobacter gummiphilus strain NS21.</title>
        <authorList>
            <person name="Tabata M."/>
            <person name="Kasai D."/>
            <person name="Fukuda M."/>
        </authorList>
    </citation>
    <scope>NUCLEOTIDE SEQUENCE [LARGE SCALE GENOMIC DNA]</scope>
    <source>
        <strain evidence="5 6">NS21</strain>
    </source>
</reference>
<keyword evidence="3" id="KW-0238">DNA-binding</keyword>
<dbReference type="InterPro" id="IPR023772">
    <property type="entry name" value="DNA-bd_HTH_TetR-type_CS"/>
</dbReference>
<dbReference type="InterPro" id="IPR009057">
    <property type="entry name" value="Homeodomain-like_sf"/>
</dbReference>
<dbReference type="EMBL" id="CP015118">
    <property type="protein sequence ID" value="ARN18553.1"/>
    <property type="molecule type" value="Genomic_DNA"/>
</dbReference>
<dbReference type="InterPro" id="IPR050109">
    <property type="entry name" value="HTH-type_TetR-like_transc_reg"/>
</dbReference>